<evidence type="ECO:0000313" key="3">
    <source>
        <dbReference type="Proteomes" id="UP001323405"/>
    </source>
</evidence>
<reference evidence="2 3" key="1">
    <citation type="journal article" date="2023" name="bioRxiv">
        <title>High-quality genome assemblies of four members of thePodospora anserinaspecies complex.</title>
        <authorList>
            <person name="Ament-Velasquez S.L."/>
            <person name="Vogan A.A."/>
            <person name="Wallerman O."/>
            <person name="Hartmann F."/>
            <person name="Gautier V."/>
            <person name="Silar P."/>
            <person name="Giraud T."/>
            <person name="Johannesson H."/>
        </authorList>
    </citation>
    <scope>NUCLEOTIDE SEQUENCE [LARGE SCALE GENOMIC DNA]</scope>
    <source>
        <strain evidence="2 3">CBS 415.72m</strain>
    </source>
</reference>
<name>A0ABR0GR76_9PEZI</name>
<dbReference type="PANTHER" id="PTHR38790">
    <property type="entry name" value="2EXR DOMAIN-CONTAINING PROTEIN-RELATED"/>
    <property type="match status" value="1"/>
</dbReference>
<dbReference type="InterPro" id="IPR056632">
    <property type="entry name" value="DUF7730"/>
</dbReference>
<dbReference type="Pfam" id="PF24864">
    <property type="entry name" value="DUF7730"/>
    <property type="match status" value="1"/>
</dbReference>
<proteinExistence type="predicted"/>
<keyword evidence="3" id="KW-1185">Reference proteome</keyword>
<gene>
    <name evidence="2" type="ORF">QC762_204360</name>
</gene>
<dbReference type="GeneID" id="87907235"/>
<comment type="caution">
    <text evidence="2">The sequence shown here is derived from an EMBL/GenBank/DDBJ whole genome shotgun (WGS) entry which is preliminary data.</text>
</comment>
<dbReference type="RefSeq" id="XP_062747138.1">
    <property type="nucleotide sequence ID" value="XM_062887328.1"/>
</dbReference>
<feature type="domain" description="DUF7730" evidence="1">
    <location>
        <begin position="48"/>
        <end position="269"/>
    </location>
</feature>
<protein>
    <recommendedName>
        <fullName evidence="1">DUF7730 domain-containing protein</fullName>
    </recommendedName>
</protein>
<organism evidence="2 3">
    <name type="scientific">Podospora pseudocomata</name>
    <dbReference type="NCBI Taxonomy" id="2093779"/>
    <lineage>
        <taxon>Eukaryota</taxon>
        <taxon>Fungi</taxon>
        <taxon>Dikarya</taxon>
        <taxon>Ascomycota</taxon>
        <taxon>Pezizomycotina</taxon>
        <taxon>Sordariomycetes</taxon>
        <taxon>Sordariomycetidae</taxon>
        <taxon>Sordariales</taxon>
        <taxon>Podosporaceae</taxon>
        <taxon>Podospora</taxon>
    </lineage>
</organism>
<accession>A0ABR0GR76</accession>
<dbReference type="PANTHER" id="PTHR38790:SF9">
    <property type="entry name" value="F-BOX DOMAIN-CONTAINING PROTEIN"/>
    <property type="match status" value="1"/>
</dbReference>
<dbReference type="Proteomes" id="UP001323405">
    <property type="component" value="Unassembled WGS sequence"/>
</dbReference>
<evidence type="ECO:0000313" key="2">
    <source>
        <dbReference type="EMBL" id="KAK4658166.1"/>
    </source>
</evidence>
<evidence type="ECO:0000259" key="1">
    <source>
        <dbReference type="Pfam" id="PF24864"/>
    </source>
</evidence>
<sequence length="331" mass="38021">MEHLFQHRRTDTPPVLLPTLARSSRYMADRLSDTEAPSARTASRLLDQLESPLFGKLPAELRAVIYTEIFGGQRIHLNFTTHPIRADRVGLRKRWRHAICEQPVAGPFSEVTSRQHHCFLASRRRVLDINLLFTCQRVFEEGIPILYQSNTFHIVNIGTERLPSDDLRSLQVKIPKNWGLIRSLEFKWEVNIFDRNHPRFVPHHWGRDGYEAFWDGLADMPLLSQLRISIIMPQILMLASPEELRKLYFEPITRLKHLRICEVILPRSYSSHFGMSPEDQRLPIDGDGDYRISWATVDDGRPLAAAAANPASIQLLRTATSHTLSAPPGWS</sequence>
<dbReference type="EMBL" id="JAFFHA010000003">
    <property type="protein sequence ID" value="KAK4658166.1"/>
    <property type="molecule type" value="Genomic_DNA"/>
</dbReference>